<evidence type="ECO:0000256" key="2">
    <source>
        <dbReference type="SAM" id="Phobius"/>
    </source>
</evidence>
<evidence type="ECO:0000256" key="1">
    <source>
        <dbReference type="SAM" id="MobiDB-lite"/>
    </source>
</evidence>
<protein>
    <recommendedName>
        <fullName evidence="5">DUF3558 domain-containing protein</fullName>
    </recommendedName>
</protein>
<keyword evidence="2" id="KW-0472">Membrane</keyword>
<evidence type="ECO:0008006" key="5">
    <source>
        <dbReference type="Google" id="ProtNLM"/>
    </source>
</evidence>
<accession>A0ABU2M5M6</accession>
<keyword evidence="2" id="KW-1133">Transmembrane helix</keyword>
<evidence type="ECO:0000313" key="4">
    <source>
        <dbReference type="Proteomes" id="UP001183390"/>
    </source>
</evidence>
<keyword evidence="2" id="KW-0812">Transmembrane</keyword>
<dbReference type="EMBL" id="JAVREP010000002">
    <property type="protein sequence ID" value="MDT0327883.1"/>
    <property type="molecule type" value="Genomic_DNA"/>
</dbReference>
<sequence>MVDEKAPPRKQGLHGWKAALAVFGCGTLAAFGVFGIVLVIFGSFLSALSSGVGVGSQDVGGPGVFGAQPTAPREDFKSDAFELCGIIDSISSIQLSLVGEIEGPSDESISGGPPEDDDLVRSGSCRARVTPNGAPYPSGSWSAEISYWAVIYSPEDGRDDLAGGYLEEVASEVGGGGVSIEESGSYDFLDEAQYFYGTPESGSGTFYSVVARKRSGVIVIRLDSDDQVDASAFSSEVQKLHRRLDNDMRDLIPR</sequence>
<reference evidence="4" key="1">
    <citation type="submission" date="2023-07" db="EMBL/GenBank/DDBJ databases">
        <title>30 novel species of actinomycetes from the DSMZ collection.</title>
        <authorList>
            <person name="Nouioui I."/>
        </authorList>
    </citation>
    <scope>NUCLEOTIDE SEQUENCE [LARGE SCALE GENOMIC DNA]</scope>
    <source>
        <strain evidence="4">DSM 44743</strain>
    </source>
</reference>
<organism evidence="3 4">
    <name type="scientific">Nocardiopsis lambiniae</name>
    <dbReference type="NCBI Taxonomy" id="3075539"/>
    <lineage>
        <taxon>Bacteria</taxon>
        <taxon>Bacillati</taxon>
        <taxon>Actinomycetota</taxon>
        <taxon>Actinomycetes</taxon>
        <taxon>Streptosporangiales</taxon>
        <taxon>Nocardiopsidaceae</taxon>
        <taxon>Nocardiopsis</taxon>
    </lineage>
</organism>
<comment type="caution">
    <text evidence="3">The sequence shown here is derived from an EMBL/GenBank/DDBJ whole genome shotgun (WGS) entry which is preliminary data.</text>
</comment>
<proteinExistence type="predicted"/>
<evidence type="ECO:0000313" key="3">
    <source>
        <dbReference type="EMBL" id="MDT0327883.1"/>
    </source>
</evidence>
<dbReference type="RefSeq" id="WP_311510634.1">
    <property type="nucleotide sequence ID" value="NZ_JAVREP010000002.1"/>
</dbReference>
<feature type="transmembrane region" description="Helical" evidence="2">
    <location>
        <begin position="20"/>
        <end position="45"/>
    </location>
</feature>
<dbReference type="Proteomes" id="UP001183390">
    <property type="component" value="Unassembled WGS sequence"/>
</dbReference>
<feature type="region of interest" description="Disordered" evidence="1">
    <location>
        <begin position="102"/>
        <end position="121"/>
    </location>
</feature>
<name>A0ABU2M5M6_9ACTN</name>
<keyword evidence="4" id="KW-1185">Reference proteome</keyword>
<gene>
    <name evidence="3" type="ORF">RM479_05605</name>
</gene>